<dbReference type="PRINTS" id="PR00598">
    <property type="entry name" value="HTHMARR"/>
</dbReference>
<organism evidence="2 3">
    <name type="scientific">Nonlabens tegetincola</name>
    <dbReference type="NCBI Taxonomy" id="323273"/>
    <lineage>
        <taxon>Bacteria</taxon>
        <taxon>Pseudomonadati</taxon>
        <taxon>Bacteroidota</taxon>
        <taxon>Flavobacteriia</taxon>
        <taxon>Flavobacteriales</taxon>
        <taxon>Flavobacteriaceae</taxon>
        <taxon>Nonlabens</taxon>
    </lineage>
</organism>
<dbReference type="SMART" id="SM00347">
    <property type="entry name" value="HTH_MARR"/>
    <property type="match status" value="1"/>
</dbReference>
<feature type="domain" description="HTH marR-type" evidence="1">
    <location>
        <begin position="2"/>
        <end position="138"/>
    </location>
</feature>
<dbReference type="GO" id="GO:0006950">
    <property type="term" value="P:response to stress"/>
    <property type="evidence" value="ECO:0007669"/>
    <property type="project" value="TreeGrafter"/>
</dbReference>
<dbReference type="Proteomes" id="UP000029221">
    <property type="component" value="Unassembled WGS sequence"/>
</dbReference>
<proteinExistence type="predicted"/>
<dbReference type="SUPFAM" id="SSF46785">
    <property type="entry name" value="Winged helix' DNA-binding domain"/>
    <property type="match status" value="1"/>
</dbReference>
<evidence type="ECO:0000313" key="2">
    <source>
        <dbReference type="EMBL" id="GAK97447.1"/>
    </source>
</evidence>
<dbReference type="GO" id="GO:0003700">
    <property type="term" value="F:DNA-binding transcription factor activity"/>
    <property type="evidence" value="ECO:0007669"/>
    <property type="project" value="InterPro"/>
</dbReference>
<dbReference type="InterPro" id="IPR036388">
    <property type="entry name" value="WH-like_DNA-bd_sf"/>
</dbReference>
<dbReference type="eggNOG" id="COG1846">
    <property type="taxonomic scope" value="Bacteria"/>
</dbReference>
<evidence type="ECO:0000313" key="3">
    <source>
        <dbReference type="Proteomes" id="UP000029221"/>
    </source>
</evidence>
<dbReference type="InterPro" id="IPR036390">
    <property type="entry name" value="WH_DNA-bd_sf"/>
</dbReference>
<sequence length="138" mass="15701">MHIPLSRKLTTTIIKKGTDFTDEVSSAIKEQGITLQQFNALRILRGRNGKPASLQDVSKDMIHANSNTTRVIDKLVSKKLVKRVQCPSDRRQIEITITQEGLNLLTILDHQVDEKESEITQNLNDEEKKRLIALLMKL</sequence>
<dbReference type="PANTHER" id="PTHR33164">
    <property type="entry name" value="TRANSCRIPTIONAL REGULATOR, MARR FAMILY"/>
    <property type="match status" value="1"/>
</dbReference>
<evidence type="ECO:0000259" key="1">
    <source>
        <dbReference type="PROSITE" id="PS50995"/>
    </source>
</evidence>
<dbReference type="Gene3D" id="1.10.10.10">
    <property type="entry name" value="Winged helix-like DNA-binding domain superfamily/Winged helix DNA-binding domain"/>
    <property type="match status" value="1"/>
</dbReference>
<dbReference type="PANTHER" id="PTHR33164:SF43">
    <property type="entry name" value="HTH-TYPE TRANSCRIPTIONAL REPRESSOR YETL"/>
    <property type="match status" value="1"/>
</dbReference>
<comment type="caution">
    <text evidence="2">The sequence shown here is derived from an EMBL/GenBank/DDBJ whole genome shotgun (WGS) entry which is preliminary data.</text>
</comment>
<name>A0A090Q5J0_9FLAO</name>
<dbReference type="Pfam" id="PF01047">
    <property type="entry name" value="MarR"/>
    <property type="match status" value="1"/>
</dbReference>
<keyword evidence="3" id="KW-1185">Reference proteome</keyword>
<gene>
    <name evidence="2" type="ORF">JCM19294_1493</name>
</gene>
<accession>A0A090Q5J0</accession>
<protein>
    <submittedName>
        <fullName evidence="2">Transcriptional regulator</fullName>
    </submittedName>
</protein>
<dbReference type="InterPro" id="IPR039422">
    <property type="entry name" value="MarR/SlyA-like"/>
</dbReference>
<dbReference type="AlphaFoldDB" id="A0A090Q5J0"/>
<dbReference type="InterPro" id="IPR000835">
    <property type="entry name" value="HTH_MarR-typ"/>
</dbReference>
<dbReference type="PROSITE" id="PS50995">
    <property type="entry name" value="HTH_MARR_2"/>
    <property type="match status" value="1"/>
</dbReference>
<reference evidence="2" key="1">
    <citation type="journal article" date="2014" name="Genome Announc.">
        <title>Draft Genome Sequences of Marine Flavobacterium Nonlabens Strains NR17, NR24, NR27, NR32, NR33, and Ara13.</title>
        <authorList>
            <person name="Nakanishi M."/>
            <person name="Meirelles P."/>
            <person name="Suzuki R."/>
            <person name="Takatani N."/>
            <person name="Mino S."/>
            <person name="Suda W."/>
            <person name="Oshima K."/>
            <person name="Hattori M."/>
            <person name="Ohkuma M."/>
            <person name="Hosokawa M."/>
            <person name="Miyashita K."/>
            <person name="Thompson F.L."/>
            <person name="Niwa A."/>
            <person name="Sawabe T."/>
            <person name="Sawabe T."/>
        </authorList>
    </citation>
    <scope>NUCLEOTIDE SEQUENCE [LARGE SCALE GENOMIC DNA]</scope>
    <source>
        <strain evidence="2">JCM 19294</strain>
    </source>
</reference>
<dbReference type="EMBL" id="BBML01000005">
    <property type="protein sequence ID" value="GAK97447.1"/>
    <property type="molecule type" value="Genomic_DNA"/>
</dbReference>
<dbReference type="STRING" id="319236.BST91_02415"/>